<sequence>MSYFQHFFSSGSVVKFDIKTHTCISNLSSFRDIAYLTNSHRAFVKAADPILVARRKVFIEKFCKQLLNESEENKEENIEEFYIEEPLQIYKTSMTVTLTILGLTSVCNTVHTDRRRGCETTQFAIDDMYDSFVTVMKSEMSQKLPCKTVLYNSNNNKPRRCQKPWWTDNLGTLWNDVCKAEKVWTKCKGNTSKNLRHIYVEKRKMFDKSVQKAKRQYWFSSQEELMNTASNPKRILSKDRQNRCGK</sequence>
<keyword evidence="2" id="KW-1185">Reference proteome</keyword>
<dbReference type="EMBL" id="CACVKT020007138">
    <property type="protein sequence ID" value="CAC5405800.1"/>
    <property type="molecule type" value="Genomic_DNA"/>
</dbReference>
<gene>
    <name evidence="1" type="ORF">MCOR_39449</name>
</gene>
<evidence type="ECO:0000313" key="2">
    <source>
        <dbReference type="Proteomes" id="UP000507470"/>
    </source>
</evidence>
<protein>
    <submittedName>
        <fullName evidence="1">Uncharacterized protein</fullName>
    </submittedName>
</protein>
<name>A0A6J8DFD8_MYTCO</name>
<organism evidence="1 2">
    <name type="scientific">Mytilus coruscus</name>
    <name type="common">Sea mussel</name>
    <dbReference type="NCBI Taxonomy" id="42192"/>
    <lineage>
        <taxon>Eukaryota</taxon>
        <taxon>Metazoa</taxon>
        <taxon>Spiralia</taxon>
        <taxon>Lophotrochozoa</taxon>
        <taxon>Mollusca</taxon>
        <taxon>Bivalvia</taxon>
        <taxon>Autobranchia</taxon>
        <taxon>Pteriomorphia</taxon>
        <taxon>Mytilida</taxon>
        <taxon>Mytiloidea</taxon>
        <taxon>Mytilidae</taxon>
        <taxon>Mytilinae</taxon>
        <taxon>Mytilus</taxon>
    </lineage>
</organism>
<evidence type="ECO:0000313" key="1">
    <source>
        <dbReference type="EMBL" id="CAC5405800.1"/>
    </source>
</evidence>
<dbReference type="AlphaFoldDB" id="A0A6J8DFD8"/>
<accession>A0A6J8DFD8</accession>
<proteinExistence type="predicted"/>
<dbReference type="Proteomes" id="UP000507470">
    <property type="component" value="Unassembled WGS sequence"/>
</dbReference>
<reference evidence="1 2" key="1">
    <citation type="submission" date="2020-06" db="EMBL/GenBank/DDBJ databases">
        <authorList>
            <person name="Li R."/>
            <person name="Bekaert M."/>
        </authorList>
    </citation>
    <scope>NUCLEOTIDE SEQUENCE [LARGE SCALE GENOMIC DNA]</scope>
    <source>
        <strain evidence="2">wild</strain>
    </source>
</reference>